<dbReference type="Pfam" id="PF14028">
    <property type="entry name" value="Lant_dehydr_C"/>
    <property type="match status" value="1"/>
</dbReference>
<evidence type="ECO:0000313" key="3">
    <source>
        <dbReference type="Proteomes" id="UP000219048"/>
    </source>
</evidence>
<dbReference type="NCBIfam" id="TIGR03891">
    <property type="entry name" value="thiopep_ocin"/>
    <property type="match status" value="1"/>
</dbReference>
<dbReference type="RefSeq" id="WP_097045017.1">
    <property type="nucleotide sequence ID" value="NZ_OBEH01000002.1"/>
</dbReference>
<accession>A0A285MUN5</accession>
<sequence length="268" mass="32142">MRNTKWLSLFIWGTPVITQKILMEELAPTVLSIGSKYYGWKWFFVRFWDGLPQFRFRILTDECGDDRSRQHLSDLMLPYLHAGQIWKMEWQEYHPEIGRYGQANIRTIEDLFYLQSKWAFCLFGQQLGEKERLKILMDMVHYLFEKAFPKPMDQHLFVREQHRFFGRRLKRSGPAKKSISRAYRDIIIDGSSNLGRVQEGANILKEMSMVLGQLEYTNEKTNFDLVRDVVHMMVNKCFLTDHGQWEFLLYEFLDRTYRSRLARNGKWA</sequence>
<protein>
    <submittedName>
        <fullName evidence="2">Thiopeptide-type bacteriocin biosynthesis domain-containing protein</fullName>
    </submittedName>
</protein>
<dbReference type="OrthoDB" id="1273722at2"/>
<keyword evidence="3" id="KW-1185">Reference proteome</keyword>
<dbReference type="Proteomes" id="UP000219048">
    <property type="component" value="Unassembled WGS sequence"/>
</dbReference>
<name>A0A285MUN5_9FLAO</name>
<evidence type="ECO:0000259" key="1">
    <source>
        <dbReference type="Pfam" id="PF14028"/>
    </source>
</evidence>
<dbReference type="AlphaFoldDB" id="A0A285MUN5"/>
<proteinExistence type="predicted"/>
<organism evidence="2 3">
    <name type="scientific">Flagellimonas pacifica</name>
    <dbReference type="NCBI Taxonomy" id="1247520"/>
    <lineage>
        <taxon>Bacteria</taxon>
        <taxon>Pseudomonadati</taxon>
        <taxon>Bacteroidota</taxon>
        <taxon>Flavobacteriia</taxon>
        <taxon>Flavobacteriales</taxon>
        <taxon>Flavobacteriaceae</taxon>
        <taxon>Flagellimonas</taxon>
    </lineage>
</organism>
<gene>
    <name evidence="2" type="ORF">SAMN06265377_1336</name>
</gene>
<reference evidence="3" key="1">
    <citation type="submission" date="2017-09" db="EMBL/GenBank/DDBJ databases">
        <authorList>
            <person name="Varghese N."/>
            <person name="Submissions S."/>
        </authorList>
    </citation>
    <scope>NUCLEOTIDE SEQUENCE [LARGE SCALE GENOMIC DNA]</scope>
    <source>
        <strain evidence="3">DSM 25885</strain>
    </source>
</reference>
<dbReference type="EMBL" id="OBEH01000002">
    <property type="protein sequence ID" value="SNY99526.1"/>
    <property type="molecule type" value="Genomic_DNA"/>
</dbReference>
<dbReference type="InterPro" id="IPR023809">
    <property type="entry name" value="Thiopep_bacteriocin_synth_dom"/>
</dbReference>
<evidence type="ECO:0000313" key="2">
    <source>
        <dbReference type="EMBL" id="SNY99526.1"/>
    </source>
</evidence>
<feature type="domain" description="Thiopeptide-type bacteriocin biosynthesis" evidence="1">
    <location>
        <begin position="6"/>
        <end position="257"/>
    </location>
</feature>